<dbReference type="Pfam" id="PF12850">
    <property type="entry name" value="Metallophos_2"/>
    <property type="match status" value="1"/>
</dbReference>
<proteinExistence type="inferred from homology"/>
<dbReference type="Gene3D" id="3.60.21.10">
    <property type="match status" value="1"/>
</dbReference>
<evidence type="ECO:0000256" key="1">
    <source>
        <dbReference type="ARBA" id="ARBA00008950"/>
    </source>
</evidence>
<reference evidence="3 4" key="1">
    <citation type="submission" date="2019-08" db="EMBL/GenBank/DDBJ databases">
        <title>Genomes of Antarctic Bizionia species.</title>
        <authorList>
            <person name="Bowman J.P."/>
        </authorList>
    </citation>
    <scope>NUCLEOTIDE SEQUENCE [LARGE SCALE GENOMIC DNA]</scope>
    <source>
        <strain evidence="3 4">APA-1</strain>
    </source>
</reference>
<dbReference type="AlphaFoldDB" id="A0A5D0QZI6"/>
<evidence type="ECO:0000313" key="3">
    <source>
        <dbReference type="EMBL" id="TYB74660.1"/>
    </source>
</evidence>
<evidence type="ECO:0000259" key="2">
    <source>
        <dbReference type="Pfam" id="PF12850"/>
    </source>
</evidence>
<dbReference type="PANTHER" id="PTHR42850:SF2">
    <property type="entry name" value="BLL5683 PROTEIN"/>
    <property type="match status" value="1"/>
</dbReference>
<dbReference type="GO" id="GO:0016791">
    <property type="term" value="F:phosphatase activity"/>
    <property type="evidence" value="ECO:0007669"/>
    <property type="project" value="TreeGrafter"/>
</dbReference>
<gene>
    <name evidence="3" type="ORF">ES675_00545</name>
</gene>
<dbReference type="SUPFAM" id="SSF56300">
    <property type="entry name" value="Metallo-dependent phosphatases"/>
    <property type="match status" value="1"/>
</dbReference>
<protein>
    <submittedName>
        <fullName evidence="3">Metallophosphoesterase family protein</fullName>
    </submittedName>
</protein>
<evidence type="ECO:0000313" key="4">
    <source>
        <dbReference type="Proteomes" id="UP000324358"/>
    </source>
</evidence>
<comment type="similarity">
    <text evidence="1">Belongs to the metallophosphoesterase superfamily. YfcE family.</text>
</comment>
<dbReference type="PIRSF" id="PIRSF000883">
    <property type="entry name" value="Pesterase_MJ0912"/>
    <property type="match status" value="1"/>
</dbReference>
<comment type="caution">
    <text evidence="3">The sequence shown here is derived from an EMBL/GenBank/DDBJ whole genome shotgun (WGS) entry which is preliminary data.</text>
</comment>
<feature type="domain" description="Calcineurin-like phosphoesterase" evidence="2">
    <location>
        <begin position="27"/>
        <end position="213"/>
    </location>
</feature>
<dbReference type="InterPro" id="IPR029052">
    <property type="entry name" value="Metallo-depent_PP-like"/>
</dbReference>
<dbReference type="InterPro" id="IPR050126">
    <property type="entry name" value="Ap4A_hydrolase"/>
</dbReference>
<dbReference type="CDD" id="cd00838">
    <property type="entry name" value="MPP_superfamily"/>
    <property type="match status" value="1"/>
</dbReference>
<accession>A0A5D0QZI6</accession>
<sequence length="275" mass="31026">MATETKHIGNLSGKILIFGGVYSNLQALEAIKKIAEEHHIPVENCICTGDIIGYCAQPEETIQLFKAWNPRSILGNVEIQLLEGSDNCGCNFEEGSRCDTLSQQWFSYASNKVTPGSIEFMATLPHHIQFTFANKNITVVHGSVSNTSEFIFKSTPWTRKLPNFETTQSEIIIAGHCGLPFYEENTNKIWINPGVIGMPANDGQPKVWYVILDDSNNDFKFKFHTLDYNYSLANQLMLEHGLPKSYAETLKTGLWDNMDILPNTERQQQGLRINF</sequence>
<keyword evidence="4" id="KW-1185">Reference proteome</keyword>
<dbReference type="InterPro" id="IPR024654">
    <property type="entry name" value="Calcineurin-like_PHP_lpxH"/>
</dbReference>
<dbReference type="Proteomes" id="UP000324358">
    <property type="component" value="Unassembled WGS sequence"/>
</dbReference>
<name>A0A5D0QZI6_9FLAO</name>
<dbReference type="OrthoDB" id="9813918at2"/>
<dbReference type="GO" id="GO:0005737">
    <property type="term" value="C:cytoplasm"/>
    <property type="evidence" value="ECO:0007669"/>
    <property type="project" value="TreeGrafter"/>
</dbReference>
<dbReference type="EMBL" id="VSKL01000001">
    <property type="protein sequence ID" value="TYB74660.1"/>
    <property type="molecule type" value="Genomic_DNA"/>
</dbReference>
<dbReference type="RefSeq" id="WP_066252276.1">
    <property type="nucleotide sequence ID" value="NZ_VSKL01000001.1"/>
</dbReference>
<dbReference type="PANTHER" id="PTHR42850">
    <property type="entry name" value="METALLOPHOSPHOESTERASE"/>
    <property type="match status" value="1"/>
</dbReference>
<dbReference type="InterPro" id="IPR011152">
    <property type="entry name" value="Pesterase_MJ0912"/>
</dbReference>
<organism evidence="3 4">
    <name type="scientific">Bizionia algoritergicola</name>
    <dbReference type="NCBI Taxonomy" id="291187"/>
    <lineage>
        <taxon>Bacteria</taxon>
        <taxon>Pseudomonadati</taxon>
        <taxon>Bacteroidota</taxon>
        <taxon>Flavobacteriia</taxon>
        <taxon>Flavobacteriales</taxon>
        <taxon>Flavobacteriaceae</taxon>
        <taxon>Bizionia</taxon>
    </lineage>
</organism>